<dbReference type="InterPro" id="IPR013325">
    <property type="entry name" value="RNA_pol_sigma_r2"/>
</dbReference>
<dbReference type="InterPro" id="IPR039425">
    <property type="entry name" value="RNA_pol_sigma-70-like"/>
</dbReference>
<dbReference type="GO" id="GO:0006352">
    <property type="term" value="P:DNA-templated transcription initiation"/>
    <property type="evidence" value="ECO:0007669"/>
    <property type="project" value="InterPro"/>
</dbReference>
<dbReference type="RefSeq" id="WP_162359474.1">
    <property type="nucleotide sequence ID" value="NZ_CP048209.1"/>
</dbReference>
<dbReference type="Pfam" id="PF04542">
    <property type="entry name" value="Sigma70_r2"/>
    <property type="match status" value="1"/>
</dbReference>
<dbReference type="AlphaFoldDB" id="A0A6C0G5S7"/>
<proteinExistence type="inferred from homology"/>
<keyword evidence="1 5" id="KW-0805">Transcription regulation</keyword>
<name>A0A6C0G5S7_9BACL</name>
<dbReference type="InterPro" id="IPR000838">
    <property type="entry name" value="RNA_pol_sigma70_ECF_CS"/>
</dbReference>
<feature type="domain" description="RNA polymerase sigma-70 region 2" evidence="6">
    <location>
        <begin position="20"/>
        <end position="79"/>
    </location>
</feature>
<organism evidence="7 8">
    <name type="scientific">Paenibacillus lycopersici</name>
    <dbReference type="NCBI Taxonomy" id="2704462"/>
    <lineage>
        <taxon>Bacteria</taxon>
        <taxon>Bacillati</taxon>
        <taxon>Bacillota</taxon>
        <taxon>Bacilli</taxon>
        <taxon>Bacillales</taxon>
        <taxon>Paenibacillaceae</taxon>
        <taxon>Paenibacillus</taxon>
    </lineage>
</organism>
<dbReference type="InterPro" id="IPR014284">
    <property type="entry name" value="RNA_pol_sigma-70_dom"/>
</dbReference>
<dbReference type="EMBL" id="CP048209">
    <property type="protein sequence ID" value="QHT63044.1"/>
    <property type="molecule type" value="Genomic_DNA"/>
</dbReference>
<dbReference type="InterPro" id="IPR007627">
    <property type="entry name" value="RNA_pol_sigma70_r2"/>
</dbReference>
<evidence type="ECO:0000256" key="5">
    <source>
        <dbReference type="RuleBase" id="RU000716"/>
    </source>
</evidence>
<dbReference type="Proteomes" id="UP000476064">
    <property type="component" value="Chromosome"/>
</dbReference>
<gene>
    <name evidence="7" type="ORF">GXP70_25815</name>
</gene>
<accession>A0A6C0G5S7</accession>
<dbReference type="PANTHER" id="PTHR43133:SF46">
    <property type="entry name" value="RNA POLYMERASE SIGMA-70 FACTOR ECF SUBFAMILY"/>
    <property type="match status" value="1"/>
</dbReference>
<dbReference type="PROSITE" id="PS01063">
    <property type="entry name" value="SIGMA70_ECF"/>
    <property type="match status" value="1"/>
</dbReference>
<keyword evidence="8" id="KW-1185">Reference proteome</keyword>
<evidence type="ECO:0000313" key="8">
    <source>
        <dbReference type="Proteomes" id="UP000476064"/>
    </source>
</evidence>
<keyword evidence="2 5" id="KW-0731">Sigma factor</keyword>
<evidence type="ECO:0000313" key="7">
    <source>
        <dbReference type="EMBL" id="QHT63044.1"/>
    </source>
</evidence>
<dbReference type="KEGG" id="plyc:GXP70_25815"/>
<comment type="similarity">
    <text evidence="5">Belongs to the sigma-70 factor family. ECF subfamily.</text>
</comment>
<evidence type="ECO:0000259" key="6">
    <source>
        <dbReference type="Pfam" id="PF04542"/>
    </source>
</evidence>
<evidence type="ECO:0000256" key="2">
    <source>
        <dbReference type="ARBA" id="ARBA00023082"/>
    </source>
</evidence>
<dbReference type="PANTHER" id="PTHR43133">
    <property type="entry name" value="RNA POLYMERASE ECF-TYPE SIGMA FACTO"/>
    <property type="match status" value="1"/>
</dbReference>
<dbReference type="GO" id="GO:0016987">
    <property type="term" value="F:sigma factor activity"/>
    <property type="evidence" value="ECO:0007669"/>
    <property type="project" value="UniProtKB-KW"/>
</dbReference>
<reference evidence="7 8" key="1">
    <citation type="submission" date="2020-01" db="EMBL/GenBank/DDBJ databases">
        <title>Paenibacillus sp. nov., isolated from tomato rhizosphere.</title>
        <authorList>
            <person name="Weon H.-Y."/>
            <person name="Lee S.A."/>
        </authorList>
    </citation>
    <scope>NUCLEOTIDE SEQUENCE [LARGE SCALE GENOMIC DNA]</scope>
    <source>
        <strain evidence="7 8">12200R-189</strain>
    </source>
</reference>
<evidence type="ECO:0000256" key="4">
    <source>
        <dbReference type="ARBA" id="ARBA00023163"/>
    </source>
</evidence>
<keyword evidence="4 5" id="KW-0804">Transcription</keyword>
<dbReference type="SUPFAM" id="SSF88946">
    <property type="entry name" value="Sigma2 domain of RNA polymerase sigma factors"/>
    <property type="match status" value="1"/>
</dbReference>
<keyword evidence="3 5" id="KW-0238">DNA-binding</keyword>
<sequence length="138" mass="16075">MEDDYLRSVTRLNPAEIDALARHYWHDVWQYAYFLTRREHLAEDIAQDTFIRAFRGIEAFRGQCAVKTWLFKIARNTAFNCMASAFLRKVTLVGLLPDRRRAPVGGSGLLERRRGERYLVRGTASAPYFPRDHYFACA</sequence>
<dbReference type="Gene3D" id="1.10.1740.10">
    <property type="match status" value="1"/>
</dbReference>
<dbReference type="GO" id="GO:0003677">
    <property type="term" value="F:DNA binding"/>
    <property type="evidence" value="ECO:0007669"/>
    <property type="project" value="UniProtKB-KW"/>
</dbReference>
<protein>
    <recommendedName>
        <fullName evidence="5">RNA polymerase sigma factor</fullName>
    </recommendedName>
</protein>
<evidence type="ECO:0000256" key="3">
    <source>
        <dbReference type="ARBA" id="ARBA00023125"/>
    </source>
</evidence>
<evidence type="ECO:0000256" key="1">
    <source>
        <dbReference type="ARBA" id="ARBA00023015"/>
    </source>
</evidence>
<dbReference type="NCBIfam" id="TIGR02937">
    <property type="entry name" value="sigma70-ECF"/>
    <property type="match status" value="1"/>
</dbReference>